<feature type="domain" description="R13L1/DRL21-like LRR repeat region" evidence="1">
    <location>
        <begin position="29"/>
        <end position="157"/>
    </location>
</feature>
<reference evidence="2" key="1">
    <citation type="journal article" date="2023" name="Plant J.">
        <title>Genome sequences and population genomics provide insights into the demographic history, inbreeding, and mutation load of two 'living fossil' tree species of Dipteronia.</title>
        <authorList>
            <person name="Feng Y."/>
            <person name="Comes H.P."/>
            <person name="Chen J."/>
            <person name="Zhu S."/>
            <person name="Lu R."/>
            <person name="Zhang X."/>
            <person name="Li P."/>
            <person name="Qiu J."/>
            <person name="Olsen K.M."/>
            <person name="Qiu Y."/>
        </authorList>
    </citation>
    <scope>NUCLEOTIDE SEQUENCE</scope>
    <source>
        <strain evidence="2">KIB01</strain>
    </source>
</reference>
<gene>
    <name evidence="2" type="ORF">Ddye_014547</name>
</gene>
<accession>A0AAD9X821</accession>
<dbReference type="Gene3D" id="3.80.10.10">
    <property type="entry name" value="Ribonuclease Inhibitor"/>
    <property type="match status" value="1"/>
</dbReference>
<dbReference type="EMBL" id="JANJYI010000004">
    <property type="protein sequence ID" value="KAK2654691.1"/>
    <property type="molecule type" value="Genomic_DNA"/>
</dbReference>
<dbReference type="PANTHER" id="PTHR47186">
    <property type="entry name" value="LEUCINE-RICH REPEAT-CONTAINING PROTEIN 57"/>
    <property type="match status" value="1"/>
</dbReference>
<evidence type="ECO:0000313" key="3">
    <source>
        <dbReference type="Proteomes" id="UP001280121"/>
    </source>
</evidence>
<dbReference type="SUPFAM" id="SSF52058">
    <property type="entry name" value="L domain-like"/>
    <property type="match status" value="1"/>
</dbReference>
<dbReference type="AlphaFoldDB" id="A0AAD9X821"/>
<proteinExistence type="predicted"/>
<comment type="caution">
    <text evidence="2">The sequence shown here is derived from an EMBL/GenBank/DDBJ whole genome shotgun (WGS) entry which is preliminary data.</text>
</comment>
<organism evidence="2 3">
    <name type="scientific">Dipteronia dyeriana</name>
    <dbReference type="NCBI Taxonomy" id="168575"/>
    <lineage>
        <taxon>Eukaryota</taxon>
        <taxon>Viridiplantae</taxon>
        <taxon>Streptophyta</taxon>
        <taxon>Embryophyta</taxon>
        <taxon>Tracheophyta</taxon>
        <taxon>Spermatophyta</taxon>
        <taxon>Magnoliopsida</taxon>
        <taxon>eudicotyledons</taxon>
        <taxon>Gunneridae</taxon>
        <taxon>Pentapetalae</taxon>
        <taxon>rosids</taxon>
        <taxon>malvids</taxon>
        <taxon>Sapindales</taxon>
        <taxon>Sapindaceae</taxon>
        <taxon>Hippocastanoideae</taxon>
        <taxon>Acereae</taxon>
        <taxon>Dipteronia</taxon>
    </lineage>
</organism>
<keyword evidence="3" id="KW-1185">Reference proteome</keyword>
<dbReference type="Pfam" id="PF25019">
    <property type="entry name" value="LRR_R13L1-DRL21"/>
    <property type="match status" value="1"/>
</dbReference>
<dbReference type="InterPro" id="IPR032675">
    <property type="entry name" value="LRR_dom_sf"/>
</dbReference>
<evidence type="ECO:0000313" key="2">
    <source>
        <dbReference type="EMBL" id="KAK2654691.1"/>
    </source>
</evidence>
<evidence type="ECO:0000259" key="1">
    <source>
        <dbReference type="Pfam" id="PF25019"/>
    </source>
</evidence>
<protein>
    <recommendedName>
        <fullName evidence="1">R13L1/DRL21-like LRR repeat region domain-containing protein</fullName>
    </recommendedName>
</protein>
<name>A0AAD9X821_9ROSI</name>
<dbReference type="PANTHER" id="PTHR47186:SF30">
    <property type="entry name" value="EF-HAND DOMAIN-CONTAINING PROTEIN"/>
    <property type="match status" value="1"/>
</dbReference>
<dbReference type="Proteomes" id="UP001280121">
    <property type="component" value="Unassembled WGS sequence"/>
</dbReference>
<dbReference type="InterPro" id="IPR056789">
    <property type="entry name" value="LRR_R13L1-DRL21"/>
</dbReference>
<sequence>MPKGIERLVCLRTLERFIVGGDPNGMGLGCLKNMNKLRGSLWLEGLGEVVDEAEAKNAQLMNKKNLVYLGLIFGGGSGISSVEECNKDAAVVEALQPPPNLEILRISGCRSISLSPHWMVSLIHLKKLYFIWCGNCEYLPANLGKLPRLEYLRISGMESVKRVGNEFVGIETSSSSSSSPSLIAFPKLKTVWIESMDNWEEWEYKITAGDITIMPSLSQLIISKCPRLKSLPDHLLHATTLKELNIFQGCFILKQVYKEERSRSRSGEMKIKIS</sequence>